<evidence type="ECO:0000313" key="1">
    <source>
        <dbReference type="EMBL" id="MEQ2173350.1"/>
    </source>
</evidence>
<dbReference type="EMBL" id="JAHRIO010045201">
    <property type="protein sequence ID" value="MEQ2173350.1"/>
    <property type="molecule type" value="Genomic_DNA"/>
</dbReference>
<sequence>LRLKECEHLRVPDCLLVRLYGSVPSSSSGRVFLDFSGVYSSGGSGETKKKNLKSYCLAETSDADLTDAGLDENCEGRLDVAKHTTS</sequence>
<reference evidence="1 2" key="1">
    <citation type="submission" date="2021-06" db="EMBL/GenBank/DDBJ databases">
        <authorList>
            <person name="Palmer J.M."/>
        </authorList>
    </citation>
    <scope>NUCLEOTIDE SEQUENCE [LARGE SCALE GENOMIC DNA]</scope>
    <source>
        <strain evidence="1 2">GA_2019</strain>
        <tissue evidence="1">Muscle</tissue>
    </source>
</reference>
<feature type="non-terminal residue" evidence="1">
    <location>
        <position position="1"/>
    </location>
</feature>
<accession>A0ABV0NPP2</accession>
<comment type="caution">
    <text evidence="1">The sequence shown here is derived from an EMBL/GenBank/DDBJ whole genome shotgun (WGS) entry which is preliminary data.</text>
</comment>
<organism evidence="1 2">
    <name type="scientific">Goodea atripinnis</name>
    <dbReference type="NCBI Taxonomy" id="208336"/>
    <lineage>
        <taxon>Eukaryota</taxon>
        <taxon>Metazoa</taxon>
        <taxon>Chordata</taxon>
        <taxon>Craniata</taxon>
        <taxon>Vertebrata</taxon>
        <taxon>Euteleostomi</taxon>
        <taxon>Actinopterygii</taxon>
        <taxon>Neopterygii</taxon>
        <taxon>Teleostei</taxon>
        <taxon>Neoteleostei</taxon>
        <taxon>Acanthomorphata</taxon>
        <taxon>Ovalentaria</taxon>
        <taxon>Atherinomorphae</taxon>
        <taxon>Cyprinodontiformes</taxon>
        <taxon>Goodeidae</taxon>
        <taxon>Goodea</taxon>
    </lineage>
</organism>
<protein>
    <submittedName>
        <fullName evidence="1">Uncharacterized protein</fullName>
    </submittedName>
</protein>
<keyword evidence="2" id="KW-1185">Reference proteome</keyword>
<proteinExistence type="predicted"/>
<evidence type="ECO:0000313" key="2">
    <source>
        <dbReference type="Proteomes" id="UP001476798"/>
    </source>
</evidence>
<gene>
    <name evidence="1" type="ORF">GOODEAATRI_031237</name>
</gene>
<name>A0ABV0NPP2_9TELE</name>
<dbReference type="Proteomes" id="UP001476798">
    <property type="component" value="Unassembled WGS sequence"/>
</dbReference>